<dbReference type="Proteomes" id="UP000663882">
    <property type="component" value="Unassembled WGS sequence"/>
</dbReference>
<proteinExistence type="predicted"/>
<comment type="caution">
    <text evidence="1">The sequence shown here is derived from an EMBL/GenBank/DDBJ whole genome shotgun (WGS) entry which is preliminary data.</text>
</comment>
<sequence>MENLQEKTKIFKRNDETIVKLLNIFLKKEFNYGINMESNSNNKNLLEPTTELASCKRKKYEHPTISTPNENNTALLEIQELLQTAMSCPKSIIEEMLTENTSVILNNQNAVERMRLEIEPALYFRGRKATDFKPKKSTTRKGKPSKPMAPRYFPDRENHHYLNLLIPNAYLLGDLFEICFEICIVTAEINGYTYYHPYFKFQVHRTDMNSPNQNPQFIFLDNTVELKPYSELLKQLPLRLVIVMHTNKELMTSEQPLKVFPSATNNNNGKIITKRYDTHKELKEAYQLHQLRFAIIPCTKSPGENVFQRHGDEQYISEISTEDKNTKIRRVKA</sequence>
<dbReference type="OrthoDB" id="10026671at2759"/>
<organism evidence="1 3">
    <name type="scientific">Rotaria sordida</name>
    <dbReference type="NCBI Taxonomy" id="392033"/>
    <lineage>
        <taxon>Eukaryota</taxon>
        <taxon>Metazoa</taxon>
        <taxon>Spiralia</taxon>
        <taxon>Gnathifera</taxon>
        <taxon>Rotifera</taxon>
        <taxon>Eurotatoria</taxon>
        <taxon>Bdelloidea</taxon>
        <taxon>Philodinida</taxon>
        <taxon>Philodinidae</taxon>
        <taxon>Rotaria</taxon>
    </lineage>
</organism>
<dbReference type="AlphaFoldDB" id="A0A815IGC9"/>
<gene>
    <name evidence="2" type="ORF">RFH988_LOCUS35387</name>
    <name evidence="1" type="ORF">SEV965_LOCUS29735</name>
</gene>
<name>A0A815IGC9_9BILA</name>
<dbReference type="EMBL" id="CAJNOU010003053">
    <property type="protein sequence ID" value="CAF1367969.1"/>
    <property type="molecule type" value="Genomic_DNA"/>
</dbReference>
<evidence type="ECO:0000313" key="2">
    <source>
        <dbReference type="EMBL" id="CAF1415287.1"/>
    </source>
</evidence>
<reference evidence="1" key="1">
    <citation type="submission" date="2021-02" db="EMBL/GenBank/DDBJ databases">
        <authorList>
            <person name="Nowell W R."/>
        </authorList>
    </citation>
    <scope>NUCLEOTIDE SEQUENCE</scope>
</reference>
<dbReference type="Proteomes" id="UP000663889">
    <property type="component" value="Unassembled WGS sequence"/>
</dbReference>
<protein>
    <submittedName>
        <fullName evidence="1">Uncharacterized protein</fullName>
    </submittedName>
</protein>
<dbReference type="EMBL" id="CAJNOO010005360">
    <property type="protein sequence ID" value="CAF1415287.1"/>
    <property type="molecule type" value="Genomic_DNA"/>
</dbReference>
<accession>A0A815IGC9</accession>
<evidence type="ECO:0000313" key="1">
    <source>
        <dbReference type="EMBL" id="CAF1367969.1"/>
    </source>
</evidence>
<evidence type="ECO:0000313" key="3">
    <source>
        <dbReference type="Proteomes" id="UP000663889"/>
    </source>
</evidence>